<dbReference type="Proteomes" id="UP000593998">
    <property type="component" value="Chromosome"/>
</dbReference>
<proteinExistence type="predicted"/>
<evidence type="ECO:0000313" key="3">
    <source>
        <dbReference type="Proteomes" id="UP000182938"/>
    </source>
</evidence>
<organism evidence="1 3">
    <name type="scientific">Janibacter indicus</name>
    <dbReference type="NCBI Taxonomy" id="857417"/>
    <lineage>
        <taxon>Bacteria</taxon>
        <taxon>Bacillati</taxon>
        <taxon>Actinomycetota</taxon>
        <taxon>Actinomycetes</taxon>
        <taxon>Micrococcales</taxon>
        <taxon>Intrasporangiaceae</taxon>
        <taxon>Janibacter</taxon>
    </lineage>
</organism>
<dbReference type="EMBL" id="CP062789">
    <property type="protein sequence ID" value="QOK22507.1"/>
    <property type="molecule type" value="Genomic_DNA"/>
</dbReference>
<reference evidence="2 4" key="2">
    <citation type="submission" date="2020-10" db="EMBL/GenBank/DDBJ databases">
        <title>Janibacter indicus TT2 genome sequence.</title>
        <authorList>
            <person name="Lee K."/>
            <person name="Ganzorig M."/>
        </authorList>
    </citation>
    <scope>NUCLEOTIDE SEQUENCE [LARGE SCALE GENOMIC DNA]</scope>
    <source>
        <strain evidence="2 4">TT2</strain>
    </source>
</reference>
<evidence type="ECO:0000313" key="2">
    <source>
        <dbReference type="EMBL" id="QOK22507.1"/>
    </source>
</evidence>
<dbReference type="EMBL" id="CP013290">
    <property type="protein sequence ID" value="APH02515.1"/>
    <property type="molecule type" value="Genomic_DNA"/>
</dbReference>
<keyword evidence="3" id="KW-1185">Reference proteome</keyword>
<dbReference type="Proteomes" id="UP000182938">
    <property type="component" value="Chromosome"/>
</dbReference>
<dbReference type="KEGG" id="jte:ASJ30_14055"/>
<dbReference type="Gene3D" id="3.40.960.10">
    <property type="entry name" value="VSR Endonuclease"/>
    <property type="match status" value="1"/>
</dbReference>
<dbReference type="RefSeq" id="WP_072625656.1">
    <property type="nucleotide sequence ID" value="NZ_CP013290.1"/>
</dbReference>
<sequence length="312" mass="33423">MAPVIARHVDLSALRGLPLFTTEQAREARISGHDLTALIRREQVWRVAPGWYSCLVDATDDERHVLRTVARLRLLGEGAAACRVSAALLLGLPIARCDLATVEIATAGSGHGRTRTGVRVSEYAAKGGACRDVDVPLVGGTVRVVDPATAIVGMAAINSAPGALVAADFAVAQGMCTVEDIAASLKAHAGSTGIDRARAWLADIDPRHESAGETLTAVILRQGSWEFEPQLWVRAGGRRFRLDFALREYKVAIEFDGEGKYTGPEVMVDQLARQAALEAEGWVFVRLGWADLDDPSTLLRRIAEAVAVAEAR</sequence>
<reference evidence="1 3" key="1">
    <citation type="submission" date="2015-11" db="EMBL/GenBank/DDBJ databases">
        <authorList>
            <person name="Zhang Y."/>
            <person name="Guo Z."/>
        </authorList>
    </citation>
    <scope>NUCLEOTIDE SEQUENCE [LARGE SCALE GENOMIC DNA]</scope>
    <source>
        <strain evidence="1 3">YFY001</strain>
    </source>
</reference>
<name>A0A1L3MJD2_9MICO</name>
<evidence type="ECO:0008006" key="5">
    <source>
        <dbReference type="Google" id="ProtNLM"/>
    </source>
</evidence>
<dbReference type="AlphaFoldDB" id="A0A1L3MJD2"/>
<evidence type="ECO:0000313" key="1">
    <source>
        <dbReference type="EMBL" id="APH02515.1"/>
    </source>
</evidence>
<gene>
    <name evidence="1" type="ORF">ASJ30_14055</name>
    <name evidence="2" type="ORF">IGS73_15780</name>
</gene>
<evidence type="ECO:0000313" key="4">
    <source>
        <dbReference type="Proteomes" id="UP000593998"/>
    </source>
</evidence>
<accession>A0A1L3MJD2</accession>
<protein>
    <recommendedName>
        <fullName evidence="5">DUF559 domain-containing protein</fullName>
    </recommendedName>
</protein>